<proteinExistence type="inferred from homology"/>
<dbReference type="InterPro" id="IPR008601">
    <property type="entry name" value="Dicty_CAD"/>
</dbReference>
<dbReference type="GO" id="GO:0007155">
    <property type="term" value="P:cell adhesion"/>
    <property type="evidence" value="ECO:0007669"/>
    <property type="project" value="InterPro"/>
</dbReference>
<evidence type="ECO:0000313" key="2">
    <source>
        <dbReference type="EMBL" id="KAF2070334.1"/>
    </source>
</evidence>
<protein>
    <submittedName>
        <fullName evidence="2">Uncharacterized protein</fullName>
    </submittedName>
</protein>
<sequence length="113" mass="12814">MSLQHGVPISITIECNGHHSIKGNGCVLPSPKIFPGPCFLMISGPAKFEGDSHLWKDRKEVKNVILEYRGKPYNFGDCRLDVINEDFNADGINDYRIHLWPKAPVHEMPYYGM</sequence>
<comment type="similarity">
    <text evidence="1">Belongs to the csb family.</text>
</comment>
<accession>A0A8J4V415</accession>
<dbReference type="Pfam" id="PF05720">
    <property type="entry name" value="Dicty_CAD"/>
    <property type="match status" value="1"/>
</dbReference>
<dbReference type="Proteomes" id="UP000695562">
    <property type="component" value="Unassembled WGS sequence"/>
</dbReference>
<gene>
    <name evidence="2" type="ORF">CYY_008351</name>
</gene>
<name>A0A8J4V415_9MYCE</name>
<evidence type="ECO:0000313" key="3">
    <source>
        <dbReference type="Proteomes" id="UP000695562"/>
    </source>
</evidence>
<dbReference type="EMBL" id="AJWJ01000506">
    <property type="protein sequence ID" value="KAF2070334.1"/>
    <property type="molecule type" value="Genomic_DNA"/>
</dbReference>
<dbReference type="AlphaFoldDB" id="A0A8J4V415"/>
<organism evidence="2 3">
    <name type="scientific">Polysphondylium violaceum</name>
    <dbReference type="NCBI Taxonomy" id="133409"/>
    <lineage>
        <taxon>Eukaryota</taxon>
        <taxon>Amoebozoa</taxon>
        <taxon>Evosea</taxon>
        <taxon>Eumycetozoa</taxon>
        <taxon>Dictyostelia</taxon>
        <taxon>Dictyosteliales</taxon>
        <taxon>Dictyosteliaceae</taxon>
        <taxon>Polysphondylium</taxon>
    </lineage>
</organism>
<reference evidence="2" key="1">
    <citation type="submission" date="2020-01" db="EMBL/GenBank/DDBJ databases">
        <title>Development of genomics and gene disruption for Polysphondylium violaceum indicates a role for the polyketide synthase stlB in stalk morphogenesis.</title>
        <authorList>
            <person name="Narita B."/>
            <person name="Kawabe Y."/>
            <person name="Kin K."/>
            <person name="Saito T."/>
            <person name="Gibbs R."/>
            <person name="Kuspa A."/>
            <person name="Muzny D."/>
            <person name="Queller D."/>
            <person name="Richards S."/>
            <person name="Strassman J."/>
            <person name="Sucgang R."/>
            <person name="Worley K."/>
            <person name="Schaap P."/>
        </authorList>
    </citation>
    <scope>NUCLEOTIDE SEQUENCE</scope>
    <source>
        <strain evidence="2">QSvi11</strain>
    </source>
</reference>
<evidence type="ECO:0000256" key="1">
    <source>
        <dbReference type="ARBA" id="ARBA00009822"/>
    </source>
</evidence>
<comment type="caution">
    <text evidence="2">The sequence shown here is derived from an EMBL/GenBank/DDBJ whole genome shotgun (WGS) entry which is preliminary data.</text>
</comment>
<keyword evidence="3" id="KW-1185">Reference proteome</keyword>